<dbReference type="RefSeq" id="WP_162856769.1">
    <property type="nucleotide sequence ID" value="NZ_CP038145.1"/>
</dbReference>
<dbReference type="Pfam" id="PF02801">
    <property type="entry name" value="Ketoacyl-synt_C"/>
    <property type="match status" value="1"/>
</dbReference>
<accession>A0A4P7CK61</accession>
<dbReference type="InterPro" id="IPR000794">
    <property type="entry name" value="Beta-ketoacyl_synthase"/>
</dbReference>
<dbReference type="Proteomes" id="UP000294444">
    <property type="component" value="Chromosome"/>
</dbReference>
<proteinExistence type="inferred from homology"/>
<comment type="pathway">
    <text evidence="1">Lipid metabolism; fatty acid biosynthesis.</text>
</comment>
<gene>
    <name evidence="7" type="ORF">EXH44_06675</name>
</gene>
<name>A0A4P7CK61_9PAST</name>
<dbReference type="GO" id="GO:0006633">
    <property type="term" value="P:fatty acid biosynthetic process"/>
    <property type="evidence" value="ECO:0007669"/>
    <property type="project" value="TreeGrafter"/>
</dbReference>
<protein>
    <submittedName>
        <fullName evidence="7">Beta-ketoacyl synthase</fullName>
    </submittedName>
</protein>
<comment type="similarity">
    <text evidence="2 4">Belongs to the thiolase-like superfamily. Beta-ketoacyl-ACP synthases family.</text>
</comment>
<evidence type="ECO:0000256" key="3">
    <source>
        <dbReference type="ARBA" id="ARBA00022679"/>
    </source>
</evidence>
<dbReference type="Gene3D" id="3.40.47.10">
    <property type="match status" value="1"/>
</dbReference>
<dbReference type="EMBL" id="CP038145">
    <property type="protein sequence ID" value="QBQ63939.1"/>
    <property type="molecule type" value="Genomic_DNA"/>
</dbReference>
<evidence type="ECO:0000313" key="8">
    <source>
        <dbReference type="Proteomes" id="UP000294444"/>
    </source>
</evidence>
<organism evidence="7 8">
    <name type="scientific">Actinobacillus indolicus</name>
    <dbReference type="NCBI Taxonomy" id="51049"/>
    <lineage>
        <taxon>Bacteria</taxon>
        <taxon>Pseudomonadati</taxon>
        <taxon>Pseudomonadota</taxon>
        <taxon>Gammaproteobacteria</taxon>
        <taxon>Pasteurellales</taxon>
        <taxon>Pasteurellaceae</taxon>
        <taxon>Actinobacillus</taxon>
    </lineage>
</organism>
<evidence type="ECO:0000256" key="4">
    <source>
        <dbReference type="RuleBase" id="RU003694"/>
    </source>
</evidence>
<sequence>MSNVYLVASQSRFAENISKQTACQLGVQTALPYFKAFDSQFVTLPELYSLIEQQIAQLLEQTAWSQEELSQIPFFLGSTSYVIADCEARLAQQQPLPTEYSIAVIGEYLRQKYQTEVFSFATSCTSSAQGVHYAYKMLKSGLYSKAIVIGFELFNRLTFEHFHSMHLLSHSEPYLPLIDSEGIVLGEGVACLALSTEPNHQFECELLGVSSLTDNENLTNNSPIALQKLLLQTCEVANVEPNLIQGIKVHGVGGNSDEMEGRLLLDLFPQAQWILTKHFMGHTLGASGALETAFLLDCFIQSEVPNLQKNADNLPLAHGKKLENGYYLSYFLGFGGSNVAWIMRLNHNE</sequence>
<keyword evidence="3 4" id="KW-0808">Transferase</keyword>
<dbReference type="SUPFAM" id="SSF53901">
    <property type="entry name" value="Thiolase-like"/>
    <property type="match status" value="1"/>
</dbReference>
<dbReference type="Pfam" id="PF00109">
    <property type="entry name" value="ketoacyl-synt"/>
    <property type="match status" value="1"/>
</dbReference>
<dbReference type="InterPro" id="IPR014030">
    <property type="entry name" value="Ketoacyl_synth_N"/>
</dbReference>
<evidence type="ECO:0000256" key="2">
    <source>
        <dbReference type="ARBA" id="ARBA00008467"/>
    </source>
</evidence>
<dbReference type="PANTHER" id="PTHR11712">
    <property type="entry name" value="POLYKETIDE SYNTHASE-RELATED"/>
    <property type="match status" value="1"/>
</dbReference>
<dbReference type="KEGG" id="aio:EXH44_06675"/>
<keyword evidence="8" id="KW-1185">Reference proteome</keyword>
<evidence type="ECO:0000313" key="7">
    <source>
        <dbReference type="EMBL" id="QBQ63939.1"/>
    </source>
</evidence>
<dbReference type="GO" id="GO:0004315">
    <property type="term" value="F:3-oxoacyl-[acyl-carrier-protein] synthase activity"/>
    <property type="evidence" value="ECO:0007669"/>
    <property type="project" value="TreeGrafter"/>
</dbReference>
<feature type="domain" description="Beta-ketoacyl synthase C-terminal" evidence="6">
    <location>
        <begin position="208"/>
        <end position="305"/>
    </location>
</feature>
<dbReference type="InterPro" id="IPR014031">
    <property type="entry name" value="Ketoacyl_synth_C"/>
</dbReference>
<feature type="domain" description="Beta-ketoacyl synthase-like N-terminal" evidence="5">
    <location>
        <begin position="117"/>
        <end position="197"/>
    </location>
</feature>
<evidence type="ECO:0000259" key="5">
    <source>
        <dbReference type="Pfam" id="PF00109"/>
    </source>
</evidence>
<reference evidence="7 8" key="1">
    <citation type="submission" date="2019-03" db="EMBL/GenBank/DDBJ databases">
        <authorList>
            <person name="Che Y."/>
            <person name="Zhou L."/>
        </authorList>
    </citation>
    <scope>NUCLEOTIDE SEQUENCE [LARGE SCALE GENOMIC DNA]</scope>
    <source>
        <strain evidence="7 8">AIFJ1607</strain>
    </source>
</reference>
<dbReference type="AlphaFoldDB" id="A0A4P7CK61"/>
<evidence type="ECO:0000256" key="1">
    <source>
        <dbReference type="ARBA" id="ARBA00005194"/>
    </source>
</evidence>
<evidence type="ECO:0000259" key="6">
    <source>
        <dbReference type="Pfam" id="PF02801"/>
    </source>
</evidence>
<dbReference type="PANTHER" id="PTHR11712:SF336">
    <property type="entry name" value="3-OXOACYL-[ACYL-CARRIER-PROTEIN] SYNTHASE, MITOCHONDRIAL"/>
    <property type="match status" value="1"/>
</dbReference>
<dbReference type="InterPro" id="IPR016039">
    <property type="entry name" value="Thiolase-like"/>
</dbReference>